<comment type="caution">
    <text evidence="4">The sequence shown here is derived from an EMBL/GenBank/DDBJ whole genome shotgun (WGS) entry which is preliminary data.</text>
</comment>
<evidence type="ECO:0000313" key="5">
    <source>
        <dbReference type="Proteomes" id="UP001501666"/>
    </source>
</evidence>
<protein>
    <submittedName>
        <fullName evidence="4">N-acetyltransferase</fullName>
    </submittedName>
</protein>
<dbReference type="Proteomes" id="UP001501666">
    <property type="component" value="Unassembled WGS sequence"/>
</dbReference>
<dbReference type="RefSeq" id="WP_346156340.1">
    <property type="nucleotide sequence ID" value="NZ_BAAATE010000046.1"/>
</dbReference>
<dbReference type="InterPro" id="IPR050832">
    <property type="entry name" value="Bact_Acetyltransf"/>
</dbReference>
<keyword evidence="1" id="KW-0808">Transferase</keyword>
<dbReference type="InterPro" id="IPR016181">
    <property type="entry name" value="Acyl_CoA_acyltransferase"/>
</dbReference>
<dbReference type="PROSITE" id="PS51186">
    <property type="entry name" value="GNAT"/>
    <property type="match status" value="1"/>
</dbReference>
<sequence>MSVTVTIRKGGPELIDRLEPLWLALHAHHQSLNSDLKYFPDDRSWELRRSCYREWIRAEGSFVLIAERAAEPIGYAFVHIKPGPDDTWVTGARIAELETLSIAPAERGRGFGTLLLDAVDAELDKMGIGDLLIGTLIDNEGARRLYERRGLRPIMVYLARFAASDHAGP</sequence>
<evidence type="ECO:0000313" key="4">
    <source>
        <dbReference type="EMBL" id="GAA2697236.1"/>
    </source>
</evidence>
<organism evidence="4 5">
    <name type="scientific">Nonomuraea recticatena</name>
    <dbReference type="NCBI Taxonomy" id="46178"/>
    <lineage>
        <taxon>Bacteria</taxon>
        <taxon>Bacillati</taxon>
        <taxon>Actinomycetota</taxon>
        <taxon>Actinomycetes</taxon>
        <taxon>Streptosporangiales</taxon>
        <taxon>Streptosporangiaceae</taxon>
        <taxon>Nonomuraea</taxon>
    </lineage>
</organism>
<name>A0ABN3TBR9_9ACTN</name>
<dbReference type="InterPro" id="IPR000182">
    <property type="entry name" value="GNAT_dom"/>
</dbReference>
<keyword evidence="2" id="KW-0012">Acyltransferase</keyword>
<dbReference type="SUPFAM" id="SSF55729">
    <property type="entry name" value="Acyl-CoA N-acyltransferases (Nat)"/>
    <property type="match status" value="1"/>
</dbReference>
<dbReference type="Gene3D" id="3.40.630.30">
    <property type="match status" value="1"/>
</dbReference>
<dbReference type="PANTHER" id="PTHR43877">
    <property type="entry name" value="AMINOALKYLPHOSPHONATE N-ACETYLTRANSFERASE-RELATED-RELATED"/>
    <property type="match status" value="1"/>
</dbReference>
<gene>
    <name evidence="4" type="ORF">GCM10010412_091980</name>
</gene>
<proteinExistence type="predicted"/>
<evidence type="ECO:0000256" key="2">
    <source>
        <dbReference type="ARBA" id="ARBA00023315"/>
    </source>
</evidence>
<dbReference type="Pfam" id="PF00583">
    <property type="entry name" value="Acetyltransf_1"/>
    <property type="match status" value="1"/>
</dbReference>
<keyword evidence="5" id="KW-1185">Reference proteome</keyword>
<accession>A0ABN3TBR9</accession>
<evidence type="ECO:0000259" key="3">
    <source>
        <dbReference type="PROSITE" id="PS51186"/>
    </source>
</evidence>
<feature type="domain" description="N-acetyltransferase" evidence="3">
    <location>
        <begin position="13"/>
        <end position="169"/>
    </location>
</feature>
<dbReference type="EMBL" id="BAAATE010000046">
    <property type="protein sequence ID" value="GAA2697236.1"/>
    <property type="molecule type" value="Genomic_DNA"/>
</dbReference>
<reference evidence="4 5" key="1">
    <citation type="journal article" date="2019" name="Int. J. Syst. Evol. Microbiol.">
        <title>The Global Catalogue of Microorganisms (GCM) 10K type strain sequencing project: providing services to taxonomists for standard genome sequencing and annotation.</title>
        <authorList>
            <consortium name="The Broad Institute Genomics Platform"/>
            <consortium name="The Broad Institute Genome Sequencing Center for Infectious Disease"/>
            <person name="Wu L."/>
            <person name="Ma J."/>
        </authorList>
    </citation>
    <scope>NUCLEOTIDE SEQUENCE [LARGE SCALE GENOMIC DNA]</scope>
    <source>
        <strain evidence="4 5">JCM 6835</strain>
    </source>
</reference>
<dbReference type="CDD" id="cd04301">
    <property type="entry name" value="NAT_SF"/>
    <property type="match status" value="1"/>
</dbReference>
<evidence type="ECO:0000256" key="1">
    <source>
        <dbReference type="ARBA" id="ARBA00022679"/>
    </source>
</evidence>